<dbReference type="AlphaFoldDB" id="A0A4S4L1V4"/>
<keyword evidence="9" id="KW-1185">Reference proteome</keyword>
<comment type="pathway">
    <text evidence="2">Amino-acid biosynthesis; L-cysteine biosynthesis; L-cysteine from L-homocysteine and L-serine: step 1/2.</text>
</comment>
<proteinExistence type="inferred from homology"/>
<comment type="cofactor">
    <cofactor evidence="1">
        <name>pyridoxal 5'-phosphate</name>
        <dbReference type="ChEBI" id="CHEBI:597326"/>
    </cofactor>
</comment>
<dbReference type="InterPro" id="IPR001926">
    <property type="entry name" value="TrpB-like_PALP"/>
</dbReference>
<evidence type="ECO:0000256" key="6">
    <source>
        <dbReference type="ARBA" id="ARBA00047490"/>
    </source>
</evidence>
<evidence type="ECO:0000256" key="5">
    <source>
        <dbReference type="ARBA" id="ARBA00022898"/>
    </source>
</evidence>
<feature type="domain" description="Tryptophan synthase beta chain-like PALP" evidence="7">
    <location>
        <begin position="13"/>
        <end position="324"/>
    </location>
</feature>
<dbReference type="PROSITE" id="PS00901">
    <property type="entry name" value="CYS_SYNTHASE"/>
    <property type="match status" value="1"/>
</dbReference>
<keyword evidence="5" id="KW-0663">Pyridoxal phosphate</keyword>
<evidence type="ECO:0000256" key="2">
    <source>
        <dbReference type="ARBA" id="ARBA00005003"/>
    </source>
</evidence>
<comment type="catalytic activity">
    <reaction evidence="6">
        <text>L-homocysteine + L-serine = L,L-cystathionine + H2O</text>
        <dbReference type="Rhea" id="RHEA:10112"/>
        <dbReference type="ChEBI" id="CHEBI:15377"/>
        <dbReference type="ChEBI" id="CHEBI:33384"/>
        <dbReference type="ChEBI" id="CHEBI:58161"/>
        <dbReference type="ChEBI" id="CHEBI:58199"/>
        <dbReference type="EC" id="4.2.1.22"/>
    </reaction>
</comment>
<dbReference type="Pfam" id="PF00291">
    <property type="entry name" value="PALP"/>
    <property type="match status" value="1"/>
</dbReference>
<evidence type="ECO:0000256" key="1">
    <source>
        <dbReference type="ARBA" id="ARBA00001933"/>
    </source>
</evidence>
<dbReference type="EC" id="4.2.1.22" evidence="4"/>
<dbReference type="GO" id="GO:0004122">
    <property type="term" value="F:cystathionine beta-synthase activity"/>
    <property type="evidence" value="ECO:0007669"/>
    <property type="project" value="UniProtKB-EC"/>
</dbReference>
<gene>
    <name evidence="8" type="ORF">EW145_g4927</name>
</gene>
<dbReference type="FunFam" id="3.40.50.1100:FF:000118">
    <property type="entry name" value="Related to CYS4-cystathionine beta-synthase"/>
    <property type="match status" value="1"/>
</dbReference>
<comment type="caution">
    <text evidence="8">The sequence shown here is derived from an EMBL/GenBank/DDBJ whole genome shotgun (WGS) entry which is preliminary data.</text>
</comment>
<dbReference type="EMBL" id="SGPK01000274">
    <property type="protein sequence ID" value="THH05272.1"/>
    <property type="molecule type" value="Genomic_DNA"/>
</dbReference>
<evidence type="ECO:0000313" key="9">
    <source>
        <dbReference type="Proteomes" id="UP000308199"/>
    </source>
</evidence>
<dbReference type="InterPro" id="IPR036052">
    <property type="entry name" value="TrpB-like_PALP_sf"/>
</dbReference>
<comment type="similarity">
    <text evidence="3">Belongs to the cysteine synthase/cystathionine beta-synthase family.</text>
</comment>
<dbReference type="OrthoDB" id="10259545at2759"/>
<organism evidence="8 9">
    <name type="scientific">Phellinidium pouzarii</name>
    <dbReference type="NCBI Taxonomy" id="167371"/>
    <lineage>
        <taxon>Eukaryota</taxon>
        <taxon>Fungi</taxon>
        <taxon>Dikarya</taxon>
        <taxon>Basidiomycota</taxon>
        <taxon>Agaricomycotina</taxon>
        <taxon>Agaricomycetes</taxon>
        <taxon>Hymenochaetales</taxon>
        <taxon>Hymenochaetaceae</taxon>
        <taxon>Phellinidium</taxon>
    </lineage>
</organism>
<sequence>MPATGHVLDNALDAVGNTPLIRLDKIRSREGIQCNLLGKVEYMSAGGSIKDRIAKRMVEAAEKDGKLSPGKSVVIEPTSGNTDKGYSVIITLPNKMSLYLYYVQEKEASLRALGAEVVRTPAEAAWDSPESHIGVARRLQREIPYAIILDQYENTNNPLAHELTTAPEIIEAVVNSSSTSSRLSSGRVDAFIAGAGTGGTVSGSSRALKKHNPDCVIVAVDPKGSILAVPESLNVDGSGESYIVEGIGYDFLPAVLNRADVDTWIKTNDLDAFAAARILMREEGLLVGGSSGSALAGALQWLKSSEGEKLASSGGKNVVVVLPDGIRNYMSKPWFLQMTMEAEPSPLAKQIACILKPTVY</sequence>
<dbReference type="CDD" id="cd01561">
    <property type="entry name" value="CBS_like"/>
    <property type="match status" value="1"/>
</dbReference>
<dbReference type="Gene3D" id="3.40.50.1100">
    <property type="match status" value="2"/>
</dbReference>
<protein>
    <recommendedName>
        <fullName evidence="4">cystathionine beta-synthase</fullName>
        <ecNumber evidence="4">4.2.1.22</ecNumber>
    </recommendedName>
</protein>
<reference evidence="8 9" key="1">
    <citation type="submission" date="2019-02" db="EMBL/GenBank/DDBJ databases">
        <title>Genome sequencing of the rare red list fungi Phellinidium pouzarii.</title>
        <authorList>
            <person name="Buettner E."/>
            <person name="Kellner H."/>
        </authorList>
    </citation>
    <scope>NUCLEOTIDE SEQUENCE [LARGE SCALE GENOMIC DNA]</scope>
    <source>
        <strain evidence="8 9">DSM 108285</strain>
    </source>
</reference>
<evidence type="ECO:0000256" key="4">
    <source>
        <dbReference type="ARBA" id="ARBA00012041"/>
    </source>
</evidence>
<dbReference type="Proteomes" id="UP000308199">
    <property type="component" value="Unassembled WGS sequence"/>
</dbReference>
<dbReference type="GO" id="GO:0006535">
    <property type="term" value="P:cysteine biosynthetic process from serine"/>
    <property type="evidence" value="ECO:0007669"/>
    <property type="project" value="InterPro"/>
</dbReference>
<accession>A0A4S4L1V4</accession>
<dbReference type="SUPFAM" id="SSF53686">
    <property type="entry name" value="Tryptophan synthase beta subunit-like PLP-dependent enzymes"/>
    <property type="match status" value="1"/>
</dbReference>
<dbReference type="InterPro" id="IPR001216">
    <property type="entry name" value="P-phosphate_BS"/>
</dbReference>
<evidence type="ECO:0000259" key="7">
    <source>
        <dbReference type="Pfam" id="PF00291"/>
    </source>
</evidence>
<dbReference type="PANTHER" id="PTHR10314">
    <property type="entry name" value="CYSTATHIONINE BETA-SYNTHASE"/>
    <property type="match status" value="1"/>
</dbReference>
<dbReference type="FunFam" id="3.40.50.1100:FF:000003">
    <property type="entry name" value="Cystathionine beta-synthase"/>
    <property type="match status" value="1"/>
</dbReference>
<dbReference type="InterPro" id="IPR050214">
    <property type="entry name" value="Cys_Synth/Cystath_Beta-Synth"/>
</dbReference>
<evidence type="ECO:0000313" key="8">
    <source>
        <dbReference type="EMBL" id="THH05272.1"/>
    </source>
</evidence>
<evidence type="ECO:0000256" key="3">
    <source>
        <dbReference type="ARBA" id="ARBA00007103"/>
    </source>
</evidence>
<name>A0A4S4L1V4_9AGAM</name>